<evidence type="ECO:0000313" key="2">
    <source>
        <dbReference type="Proteomes" id="UP000437562"/>
    </source>
</evidence>
<gene>
    <name evidence="1" type="ORF">BACI71_40331</name>
</gene>
<sequence length="62" mass="7417">MCTPSYCLIYYCYVNKIKNGFLVWKPFFVVDHMVLPVRLSILRKEDKQLLFTVSVDVRNSER</sequence>
<organism evidence="1 2">
    <name type="scientific">Bacillus mycoides</name>
    <dbReference type="NCBI Taxonomy" id="1405"/>
    <lineage>
        <taxon>Bacteria</taxon>
        <taxon>Bacillati</taxon>
        <taxon>Bacillota</taxon>
        <taxon>Bacilli</taxon>
        <taxon>Bacillales</taxon>
        <taxon>Bacillaceae</taxon>
        <taxon>Bacillus</taxon>
        <taxon>Bacillus cereus group</taxon>
    </lineage>
</organism>
<proteinExistence type="predicted"/>
<dbReference type="AlphaFoldDB" id="A0A653ZV37"/>
<evidence type="ECO:0000313" key="1">
    <source>
        <dbReference type="EMBL" id="VXC59395.1"/>
    </source>
</evidence>
<reference evidence="1 2" key="1">
    <citation type="submission" date="2019-10" db="EMBL/GenBank/DDBJ databases">
        <authorList>
            <person name="Karimi E."/>
        </authorList>
    </citation>
    <scope>NUCLEOTIDE SEQUENCE [LARGE SCALE GENOMIC DNA]</scope>
    <source>
        <strain evidence="1">Bacillus sp. 71</strain>
    </source>
</reference>
<accession>A0A653ZV37</accession>
<dbReference type="Proteomes" id="UP000437562">
    <property type="component" value="Unassembled WGS sequence"/>
</dbReference>
<dbReference type="EMBL" id="CABWMC010000029">
    <property type="protein sequence ID" value="VXC59395.1"/>
    <property type="molecule type" value="Genomic_DNA"/>
</dbReference>
<protein>
    <submittedName>
        <fullName evidence="1">Uncharacterized protein</fullName>
    </submittedName>
</protein>
<name>A0A653ZV37_BACMY</name>